<sequence>MRFSVSGSQTNNQQKRYWLATNSLIMLHHQLEKIRELMAIFIEYHYKTKKPVKLFTGFFVFLTLLC</sequence>
<name>A0A0Q0S8P8_9FLAO</name>
<evidence type="ECO:0000313" key="1">
    <source>
        <dbReference type="EMBL" id="KQB40034.1"/>
    </source>
</evidence>
<dbReference type="AlphaFoldDB" id="A0A0Q0S8P8"/>
<gene>
    <name evidence="1" type="ORF">RC62_718</name>
</gene>
<accession>A0A0Q0S8P8</accession>
<dbReference type="STRING" id="362413.RC62_718"/>
<dbReference type="Proteomes" id="UP000050443">
    <property type="component" value="Unassembled WGS sequence"/>
</dbReference>
<dbReference type="EMBL" id="JRLF01000011">
    <property type="protein sequence ID" value="KQB40034.1"/>
    <property type="molecule type" value="Genomic_DNA"/>
</dbReference>
<comment type="caution">
    <text evidence="1">The sequence shown here is derived from an EMBL/GenBank/DDBJ whole genome shotgun (WGS) entry which is preliminary data.</text>
</comment>
<reference evidence="1 2" key="1">
    <citation type="submission" date="2014-09" db="EMBL/GenBank/DDBJ databases">
        <title>Genome sequence of Flavobacterium aquidurense RC62.</title>
        <authorList>
            <person name="Kim J.F."/>
            <person name="Kwak M.-J."/>
        </authorList>
    </citation>
    <scope>NUCLEOTIDE SEQUENCE [LARGE SCALE GENOMIC DNA]</scope>
    <source>
        <strain evidence="1 2">RC62</strain>
    </source>
</reference>
<organism evidence="1 2">
    <name type="scientific">Flavobacterium aquidurense</name>
    <dbReference type="NCBI Taxonomy" id="362413"/>
    <lineage>
        <taxon>Bacteria</taxon>
        <taxon>Pseudomonadati</taxon>
        <taxon>Bacteroidota</taxon>
        <taxon>Flavobacteriia</taxon>
        <taxon>Flavobacteriales</taxon>
        <taxon>Flavobacteriaceae</taxon>
        <taxon>Flavobacterium</taxon>
    </lineage>
</organism>
<proteinExistence type="predicted"/>
<protein>
    <submittedName>
        <fullName evidence="1">Uncharacterized protein</fullName>
    </submittedName>
</protein>
<dbReference type="PATRIC" id="fig|362413.3.peg.697"/>
<evidence type="ECO:0000313" key="2">
    <source>
        <dbReference type="Proteomes" id="UP000050443"/>
    </source>
</evidence>